<dbReference type="InterPro" id="IPR015424">
    <property type="entry name" value="PyrdxlP-dep_Trfase"/>
</dbReference>
<comment type="cofactor">
    <cofactor evidence="1 5">
        <name>pyridoxal 5'-phosphate</name>
        <dbReference type="ChEBI" id="CHEBI:597326"/>
    </cofactor>
</comment>
<accession>K3WJA5</accession>
<name>K3WJA5_GLOUD</name>
<evidence type="ECO:0000256" key="3">
    <source>
        <dbReference type="ARBA" id="ARBA00022679"/>
    </source>
</evidence>
<dbReference type="EnsemblProtists" id="PYU1_T005047">
    <property type="protein sequence ID" value="PYU1_T005047"/>
    <property type="gene ID" value="PYU1_G005036"/>
</dbReference>
<dbReference type="PROSITE" id="PS00599">
    <property type="entry name" value="AA_TRANSFER_CLASS_2"/>
    <property type="match status" value="1"/>
</dbReference>
<dbReference type="InterPro" id="IPR001917">
    <property type="entry name" value="Aminotrans_II_pyridoxalP_BS"/>
</dbReference>
<reference evidence="8" key="2">
    <citation type="submission" date="2010-04" db="EMBL/GenBank/DDBJ databases">
        <authorList>
            <person name="Buell R."/>
            <person name="Hamilton J."/>
            <person name="Hostetler J."/>
        </authorList>
    </citation>
    <scope>NUCLEOTIDE SEQUENCE [LARGE SCALE GENOMIC DNA]</scope>
    <source>
        <strain evidence="8">DAOM:BR144</strain>
    </source>
</reference>
<dbReference type="SUPFAM" id="SSF53383">
    <property type="entry name" value="PLP-dependent transferases"/>
    <property type="match status" value="1"/>
</dbReference>
<dbReference type="Proteomes" id="UP000019132">
    <property type="component" value="Unassembled WGS sequence"/>
</dbReference>
<dbReference type="VEuPathDB" id="FungiDB:PYU1_G005036"/>
<keyword evidence="8" id="KW-1185">Reference proteome</keyword>
<evidence type="ECO:0000259" key="6">
    <source>
        <dbReference type="Pfam" id="PF00155"/>
    </source>
</evidence>
<evidence type="ECO:0000256" key="1">
    <source>
        <dbReference type="ARBA" id="ARBA00001933"/>
    </source>
</evidence>
<dbReference type="eggNOG" id="KOG1360">
    <property type="taxonomic scope" value="Eukaryota"/>
</dbReference>
<evidence type="ECO:0000256" key="2">
    <source>
        <dbReference type="ARBA" id="ARBA00010008"/>
    </source>
</evidence>
<evidence type="ECO:0000256" key="4">
    <source>
        <dbReference type="ARBA" id="ARBA00022898"/>
    </source>
</evidence>
<evidence type="ECO:0000313" key="8">
    <source>
        <dbReference type="Proteomes" id="UP000019132"/>
    </source>
</evidence>
<dbReference type="PANTHER" id="PTHR13693">
    <property type="entry name" value="CLASS II AMINOTRANSFERASE/8-AMINO-7-OXONONANOATE SYNTHASE"/>
    <property type="match status" value="1"/>
</dbReference>
<reference evidence="8" key="1">
    <citation type="journal article" date="2010" name="Genome Biol.">
        <title>Genome sequence of the necrotrophic plant pathogen Pythium ultimum reveals original pathogenicity mechanisms and effector repertoire.</title>
        <authorList>
            <person name="Levesque C.A."/>
            <person name="Brouwer H."/>
            <person name="Cano L."/>
            <person name="Hamilton J.P."/>
            <person name="Holt C."/>
            <person name="Huitema E."/>
            <person name="Raffaele S."/>
            <person name="Robideau G.P."/>
            <person name="Thines M."/>
            <person name="Win J."/>
            <person name="Zerillo M.M."/>
            <person name="Beakes G.W."/>
            <person name="Boore J.L."/>
            <person name="Busam D."/>
            <person name="Dumas B."/>
            <person name="Ferriera S."/>
            <person name="Fuerstenberg S.I."/>
            <person name="Gachon C.M."/>
            <person name="Gaulin E."/>
            <person name="Govers F."/>
            <person name="Grenville-Briggs L."/>
            <person name="Horner N."/>
            <person name="Hostetler J."/>
            <person name="Jiang R.H."/>
            <person name="Johnson J."/>
            <person name="Krajaejun T."/>
            <person name="Lin H."/>
            <person name="Meijer H.J."/>
            <person name="Moore B."/>
            <person name="Morris P."/>
            <person name="Phuntmart V."/>
            <person name="Puiu D."/>
            <person name="Shetty J."/>
            <person name="Stajich J.E."/>
            <person name="Tripathy S."/>
            <person name="Wawra S."/>
            <person name="van West P."/>
            <person name="Whitty B.R."/>
            <person name="Coutinho P.M."/>
            <person name="Henrissat B."/>
            <person name="Martin F."/>
            <person name="Thomas P.D."/>
            <person name="Tyler B.M."/>
            <person name="De Vries R.P."/>
            <person name="Kamoun S."/>
            <person name="Yandell M."/>
            <person name="Tisserat N."/>
            <person name="Buell C.R."/>
        </authorList>
    </citation>
    <scope>NUCLEOTIDE SEQUENCE</scope>
    <source>
        <strain evidence="8">DAOM:BR144</strain>
    </source>
</reference>
<dbReference type="Pfam" id="PF00155">
    <property type="entry name" value="Aminotran_1_2"/>
    <property type="match status" value="1"/>
</dbReference>
<dbReference type="InterPro" id="IPR004839">
    <property type="entry name" value="Aminotransferase_I/II_large"/>
</dbReference>
<comment type="similarity">
    <text evidence="2">Belongs to the class-II pyridoxal-phosphate-dependent aminotransferase family. BioF subfamily.</text>
</comment>
<keyword evidence="4 5" id="KW-0663">Pyridoxal phosphate</keyword>
<organism evidence="7 8">
    <name type="scientific">Globisporangium ultimum (strain ATCC 200006 / CBS 805.95 / DAOM BR144)</name>
    <name type="common">Pythium ultimum</name>
    <dbReference type="NCBI Taxonomy" id="431595"/>
    <lineage>
        <taxon>Eukaryota</taxon>
        <taxon>Sar</taxon>
        <taxon>Stramenopiles</taxon>
        <taxon>Oomycota</taxon>
        <taxon>Peronosporomycetes</taxon>
        <taxon>Pythiales</taxon>
        <taxon>Pythiaceae</taxon>
        <taxon>Globisporangium</taxon>
    </lineage>
</organism>
<dbReference type="InterPro" id="IPR015422">
    <property type="entry name" value="PyrdxlP-dep_Trfase_small"/>
</dbReference>
<dbReference type="AlphaFoldDB" id="K3WJA5"/>
<evidence type="ECO:0000256" key="5">
    <source>
        <dbReference type="RuleBase" id="RU003693"/>
    </source>
</evidence>
<keyword evidence="3" id="KW-0808">Transferase</keyword>
<protein>
    <recommendedName>
        <fullName evidence="6">Aminotransferase class I/classII large domain-containing protein</fullName>
    </recommendedName>
</protein>
<dbReference type="InParanoid" id="K3WJA5"/>
<sequence length="414" mass="45310">MAHTLDAKLRRALERRRDVGTLRALQVGDPNCVDFFSNDYLGFAKSARLQALVAARKQQLDDAASWLGSTGSRLISGNSRYFMQVEEQLAAFYNSEAALLFNSGYTANLGVLSSLPQADDVVLYDELIHNSCHEGLRLSRAHAKGNTHAFRHNDVQDLAAKLQRLAAPNGTSSANRCIFVVVESLYSMDGDVAPLVEMTAVCEKAGAVIIVDEAHGTGVYGPQGSGIVRELGLDTKPNVIACRVYTFGKAMGCHGAVVCGSQVLIDYLVNYARSFIYTTAFPFEQLVTVQCAHEFCATVDTERQRVLDLVQYFKRSVRDNPQIPSTALLESDSPIQGVVFEGNHQVLHAAKEMLAMGIRVIPIRSPTVPKGSERFRIVIHADNTEREIDQLVAALDAMFRARETSSTATPDSKL</sequence>
<dbReference type="HOGENOM" id="CLU_015846_3_0_1"/>
<proteinExistence type="inferred from homology"/>
<dbReference type="PANTHER" id="PTHR13693:SF77">
    <property type="entry name" value="8-AMINO-7-OXONONANOATE SYNTHASE"/>
    <property type="match status" value="1"/>
</dbReference>
<dbReference type="Gene3D" id="3.90.1150.10">
    <property type="entry name" value="Aspartate Aminotransferase, domain 1"/>
    <property type="match status" value="1"/>
</dbReference>
<dbReference type="STRING" id="431595.K3WJA5"/>
<dbReference type="GO" id="GO:0016740">
    <property type="term" value="F:transferase activity"/>
    <property type="evidence" value="ECO:0007669"/>
    <property type="project" value="UniProtKB-KW"/>
</dbReference>
<reference evidence="7" key="3">
    <citation type="submission" date="2015-02" db="UniProtKB">
        <authorList>
            <consortium name="EnsemblProtists"/>
        </authorList>
    </citation>
    <scope>IDENTIFICATION</scope>
    <source>
        <strain evidence="7">DAOM BR144</strain>
    </source>
</reference>
<dbReference type="InterPro" id="IPR015421">
    <property type="entry name" value="PyrdxlP-dep_Trfase_major"/>
</dbReference>
<evidence type="ECO:0000313" key="7">
    <source>
        <dbReference type="EnsemblProtists" id="PYU1_T005047"/>
    </source>
</evidence>
<dbReference type="OMA" id="FSMDGDQ"/>
<feature type="domain" description="Aminotransferase class I/classII large" evidence="6">
    <location>
        <begin position="31"/>
        <end position="395"/>
    </location>
</feature>
<dbReference type="Gene3D" id="3.40.640.10">
    <property type="entry name" value="Type I PLP-dependent aspartate aminotransferase-like (Major domain)"/>
    <property type="match status" value="1"/>
</dbReference>
<dbReference type="GO" id="GO:0030170">
    <property type="term" value="F:pyridoxal phosphate binding"/>
    <property type="evidence" value="ECO:0007669"/>
    <property type="project" value="InterPro"/>
</dbReference>
<dbReference type="InterPro" id="IPR050087">
    <property type="entry name" value="AON_synthase_class-II"/>
</dbReference>
<dbReference type="EMBL" id="GL376564">
    <property type="status" value="NOT_ANNOTATED_CDS"/>
    <property type="molecule type" value="Genomic_DNA"/>
</dbReference>